<accession>A0A3S5CES4</accession>
<keyword evidence="1" id="KW-0472">Membrane</keyword>
<proteinExistence type="predicted"/>
<keyword evidence="1" id="KW-0812">Transmembrane</keyword>
<protein>
    <submittedName>
        <fullName evidence="2">Uncharacterized protein</fullName>
    </submittedName>
</protein>
<organism evidence="2 3">
    <name type="scientific">Protopolystoma xenopodis</name>
    <dbReference type="NCBI Taxonomy" id="117903"/>
    <lineage>
        <taxon>Eukaryota</taxon>
        <taxon>Metazoa</taxon>
        <taxon>Spiralia</taxon>
        <taxon>Lophotrochozoa</taxon>
        <taxon>Platyhelminthes</taxon>
        <taxon>Monogenea</taxon>
        <taxon>Polyopisthocotylea</taxon>
        <taxon>Polystomatidea</taxon>
        <taxon>Polystomatidae</taxon>
        <taxon>Protopolystoma</taxon>
    </lineage>
</organism>
<dbReference type="Proteomes" id="UP000784294">
    <property type="component" value="Unassembled WGS sequence"/>
</dbReference>
<evidence type="ECO:0000256" key="1">
    <source>
        <dbReference type="SAM" id="Phobius"/>
    </source>
</evidence>
<comment type="caution">
    <text evidence="2">The sequence shown here is derived from an EMBL/GenBank/DDBJ whole genome shotgun (WGS) entry which is preliminary data.</text>
</comment>
<keyword evidence="3" id="KW-1185">Reference proteome</keyword>
<gene>
    <name evidence="2" type="ORF">PXEA_LOCUS8784</name>
</gene>
<dbReference type="AlphaFoldDB" id="A0A3S5CES4"/>
<reference evidence="2" key="1">
    <citation type="submission" date="2018-11" db="EMBL/GenBank/DDBJ databases">
        <authorList>
            <consortium name="Pathogen Informatics"/>
        </authorList>
    </citation>
    <scope>NUCLEOTIDE SEQUENCE</scope>
</reference>
<dbReference type="EMBL" id="CAAALY010024274">
    <property type="protein sequence ID" value="VEL15344.1"/>
    <property type="molecule type" value="Genomic_DNA"/>
</dbReference>
<sequence length="45" mass="5051">MASIHTLSAPKPFKPVILMVFSEVSFNLIKLSLARVISKHMHFSP</sequence>
<name>A0A3S5CES4_9PLAT</name>
<feature type="transmembrane region" description="Helical" evidence="1">
    <location>
        <begin position="16"/>
        <end position="37"/>
    </location>
</feature>
<evidence type="ECO:0000313" key="2">
    <source>
        <dbReference type="EMBL" id="VEL15344.1"/>
    </source>
</evidence>
<keyword evidence="1" id="KW-1133">Transmembrane helix</keyword>
<evidence type="ECO:0000313" key="3">
    <source>
        <dbReference type="Proteomes" id="UP000784294"/>
    </source>
</evidence>